<dbReference type="Pfam" id="PF13557">
    <property type="entry name" value="Phenol_MetA_deg"/>
    <property type="match status" value="1"/>
</dbReference>
<gene>
    <name evidence="1" type="ORF">GCM10007028_10250</name>
</gene>
<evidence type="ECO:0000313" key="2">
    <source>
        <dbReference type="Proteomes" id="UP000636004"/>
    </source>
</evidence>
<keyword evidence="2" id="KW-1185">Reference proteome</keyword>
<dbReference type="EMBL" id="BMWZ01000002">
    <property type="protein sequence ID" value="GGZ74813.1"/>
    <property type="molecule type" value="Genomic_DNA"/>
</dbReference>
<proteinExistence type="predicted"/>
<organism evidence="1 2">
    <name type="scientific">Algibacter mikhailovii</name>
    <dbReference type="NCBI Taxonomy" id="425498"/>
    <lineage>
        <taxon>Bacteria</taxon>
        <taxon>Pseudomonadati</taxon>
        <taxon>Bacteroidota</taxon>
        <taxon>Flavobacteriia</taxon>
        <taxon>Flavobacteriales</taxon>
        <taxon>Flavobacteriaceae</taxon>
        <taxon>Algibacter</taxon>
    </lineage>
</organism>
<accession>A0A918QZR6</accession>
<name>A0A918QZR6_9FLAO</name>
<dbReference type="Proteomes" id="UP000636004">
    <property type="component" value="Unassembled WGS sequence"/>
</dbReference>
<dbReference type="AlphaFoldDB" id="A0A918QZR6"/>
<dbReference type="InterPro" id="IPR025737">
    <property type="entry name" value="FApF"/>
</dbReference>
<evidence type="ECO:0000313" key="1">
    <source>
        <dbReference type="EMBL" id="GGZ74813.1"/>
    </source>
</evidence>
<reference evidence="1" key="2">
    <citation type="submission" date="2020-09" db="EMBL/GenBank/DDBJ databases">
        <authorList>
            <person name="Sun Q."/>
            <person name="Kim S."/>
        </authorList>
    </citation>
    <scope>NUCLEOTIDE SEQUENCE</scope>
    <source>
        <strain evidence="1">KCTC 12710</strain>
    </source>
</reference>
<evidence type="ECO:0008006" key="3">
    <source>
        <dbReference type="Google" id="ProtNLM"/>
    </source>
</evidence>
<reference evidence="1" key="1">
    <citation type="journal article" date="2014" name="Int. J. Syst. Evol. Microbiol.">
        <title>Complete genome sequence of Corynebacterium casei LMG S-19264T (=DSM 44701T), isolated from a smear-ripened cheese.</title>
        <authorList>
            <consortium name="US DOE Joint Genome Institute (JGI-PGF)"/>
            <person name="Walter F."/>
            <person name="Albersmeier A."/>
            <person name="Kalinowski J."/>
            <person name="Ruckert C."/>
        </authorList>
    </citation>
    <scope>NUCLEOTIDE SEQUENCE</scope>
    <source>
        <strain evidence="1">KCTC 12710</strain>
    </source>
</reference>
<dbReference type="RefSeq" id="WP_189359702.1">
    <property type="nucleotide sequence ID" value="NZ_BMWZ01000002.1"/>
</dbReference>
<comment type="caution">
    <text evidence="1">The sequence shown here is derived from an EMBL/GenBank/DDBJ whole genome shotgun (WGS) entry which is preliminary data.</text>
</comment>
<sequence>MNILILFDFFKLSALKYLHLILFVIANCFNLLGQVSPYQSGAYLPGISGVRDLTYPEFEGLTLIDYNLGLWANKLTDHNGDPLKINQVIPSFEDSEISVKGAGYINSLMISYTSKPIKFLGNARYMAWINPSFLTVNVRVKNFSEEDSKVIVKAGDSGFGDLNIAPLYLSWQGKRLDFTAGYLFSAPTGRYDSNMDDNIGIGYWSHIFQAAAYYYLAEKSTAFMISPVYEIHSKISDTNVKPGARFALEYGISQYFTERLEVTLQGGHVWQISEDKGEDVYWNRSYKDQLSTIGIGIGFWAVPNRFYGNLKWSKTYATKQNFIANAFELQLIFTAPFI</sequence>
<protein>
    <recommendedName>
        <fullName evidence="3">Transporter</fullName>
    </recommendedName>
</protein>